<dbReference type="SMART" id="SM00867">
    <property type="entry name" value="YceI"/>
    <property type="match status" value="1"/>
</dbReference>
<proteinExistence type="predicted"/>
<dbReference type="PANTHER" id="PTHR34406">
    <property type="entry name" value="PROTEIN YCEI"/>
    <property type="match status" value="1"/>
</dbReference>
<feature type="signal peptide" evidence="1">
    <location>
        <begin position="1"/>
        <end position="20"/>
    </location>
</feature>
<dbReference type="RefSeq" id="WP_058272791.1">
    <property type="nucleotide sequence ID" value="NZ_CYPS01000025.1"/>
</dbReference>
<name>A0A0P1E4W7_9RHOB</name>
<dbReference type="AlphaFoldDB" id="A0A0P1E4W7"/>
<gene>
    <name evidence="3" type="ORF">RUM4293_01606</name>
</gene>
<dbReference type="PANTHER" id="PTHR34406:SF1">
    <property type="entry name" value="PROTEIN YCEI"/>
    <property type="match status" value="1"/>
</dbReference>
<accession>A0A0P1E4W7</accession>
<evidence type="ECO:0000313" key="3">
    <source>
        <dbReference type="EMBL" id="CUH42717.1"/>
    </source>
</evidence>
<reference evidence="4" key="1">
    <citation type="submission" date="2015-09" db="EMBL/GenBank/DDBJ databases">
        <authorList>
            <person name="Rodrigo-Torres L."/>
            <person name="Arahal D.R."/>
        </authorList>
    </citation>
    <scope>NUCLEOTIDE SEQUENCE [LARGE SCALE GENOMIC DNA]</scope>
    <source>
        <strain evidence="4">CECT 4293</strain>
    </source>
</reference>
<keyword evidence="4" id="KW-1185">Reference proteome</keyword>
<dbReference type="Pfam" id="PF04264">
    <property type="entry name" value="YceI"/>
    <property type="match status" value="1"/>
</dbReference>
<feature type="domain" description="Lipid/polyisoprenoid-binding YceI-like" evidence="2">
    <location>
        <begin position="26"/>
        <end position="193"/>
    </location>
</feature>
<dbReference type="InterPro" id="IPR007372">
    <property type="entry name" value="Lipid/polyisoprenoid-bd_YceI"/>
</dbReference>
<dbReference type="InterPro" id="IPR036761">
    <property type="entry name" value="TTHA0802/YceI-like_sf"/>
</dbReference>
<dbReference type="Proteomes" id="UP000050786">
    <property type="component" value="Unassembled WGS sequence"/>
</dbReference>
<evidence type="ECO:0000256" key="1">
    <source>
        <dbReference type="SAM" id="SignalP"/>
    </source>
</evidence>
<evidence type="ECO:0000313" key="4">
    <source>
        <dbReference type="Proteomes" id="UP000050786"/>
    </source>
</evidence>
<dbReference type="EMBL" id="CYPS01000025">
    <property type="protein sequence ID" value="CUH42717.1"/>
    <property type="molecule type" value="Genomic_DNA"/>
</dbReference>
<dbReference type="Gene3D" id="2.40.128.110">
    <property type="entry name" value="Lipid/polyisoprenoid-binding, YceI-like"/>
    <property type="match status" value="1"/>
</dbReference>
<evidence type="ECO:0000259" key="2">
    <source>
        <dbReference type="SMART" id="SM00867"/>
    </source>
</evidence>
<organism evidence="3 4">
    <name type="scientific">Ruegeria atlantica</name>
    <dbReference type="NCBI Taxonomy" id="81569"/>
    <lineage>
        <taxon>Bacteria</taxon>
        <taxon>Pseudomonadati</taxon>
        <taxon>Pseudomonadota</taxon>
        <taxon>Alphaproteobacteria</taxon>
        <taxon>Rhodobacterales</taxon>
        <taxon>Roseobacteraceae</taxon>
        <taxon>Ruegeria</taxon>
    </lineage>
</organism>
<dbReference type="SUPFAM" id="SSF101874">
    <property type="entry name" value="YceI-like"/>
    <property type="match status" value="1"/>
</dbReference>
<feature type="chain" id="PRO_5006061198" description="Lipid/polyisoprenoid-binding YceI-like domain-containing protein" evidence="1">
    <location>
        <begin position="21"/>
        <end position="196"/>
    </location>
</feature>
<protein>
    <recommendedName>
        <fullName evidence="2">Lipid/polyisoprenoid-binding YceI-like domain-containing protein</fullName>
    </recommendedName>
</protein>
<sequence>MFKVAATPLAVLLSMGATTALSESGTYELDPGHSQVLFSYNHIGFSETYGMFSGFSGEIEFDEDDPSGSSVTVSMPVKSMITGWDARLQHFMSDDFFSASDSDMVTFASTSIEVTGDNTANISGDLTMNGVTKPVVLKTTLNKSAPYPFGPKEGTPTLGLAATATIVRSEFGLGAFAPAVSDEIELLINIEALKAE</sequence>
<keyword evidence="1" id="KW-0732">Signal</keyword>